<evidence type="ECO:0000259" key="2">
    <source>
        <dbReference type="Pfam" id="PF13968"/>
    </source>
</evidence>
<gene>
    <name evidence="3" type="ORF">Dsin_014365</name>
</gene>
<sequence>MENGRHGFLDQQPARNIKNPTYYYRDSRLHIPGQIKSEEDTLLFAKHLLFISSHAFLMVQSVSTCSFKIYGALRVLVDKHKYSKFDLSITYLLIVVAAIHDIYAALLMVLSDAFAAWLIKYKKHSIFKALNSCTSTRRWSNNINKSQYSLLISCATGKVMPVWESFLFQVSSFISFTGNYWHCEVSGNLRKLIFMYVNEKAQDAETSRRQWRPPFTLLPSTIGIREQHADP</sequence>
<accession>A0AAE0AMS0</accession>
<feature type="transmembrane region" description="Helical" evidence="1">
    <location>
        <begin position="91"/>
        <end position="119"/>
    </location>
</feature>
<comment type="caution">
    <text evidence="3">The sequence shown here is derived from an EMBL/GenBank/DDBJ whole genome shotgun (WGS) entry which is preliminary data.</text>
</comment>
<dbReference type="Proteomes" id="UP001281410">
    <property type="component" value="Unassembled WGS sequence"/>
</dbReference>
<evidence type="ECO:0000313" key="3">
    <source>
        <dbReference type="EMBL" id="KAK3220395.1"/>
    </source>
</evidence>
<keyword evidence="1" id="KW-0812">Transmembrane</keyword>
<dbReference type="Pfam" id="PF13968">
    <property type="entry name" value="DUF4220"/>
    <property type="match status" value="1"/>
</dbReference>
<name>A0AAE0AMS0_9ROSI</name>
<keyword evidence="1" id="KW-0472">Membrane</keyword>
<feature type="domain" description="DUF4220" evidence="2">
    <location>
        <begin position="48"/>
        <end position="151"/>
    </location>
</feature>
<keyword evidence="4" id="KW-1185">Reference proteome</keyword>
<protein>
    <recommendedName>
        <fullName evidence="2">DUF4220 domain-containing protein</fullName>
    </recommendedName>
</protein>
<dbReference type="AlphaFoldDB" id="A0AAE0AMS0"/>
<organism evidence="3 4">
    <name type="scientific">Dipteronia sinensis</name>
    <dbReference type="NCBI Taxonomy" id="43782"/>
    <lineage>
        <taxon>Eukaryota</taxon>
        <taxon>Viridiplantae</taxon>
        <taxon>Streptophyta</taxon>
        <taxon>Embryophyta</taxon>
        <taxon>Tracheophyta</taxon>
        <taxon>Spermatophyta</taxon>
        <taxon>Magnoliopsida</taxon>
        <taxon>eudicotyledons</taxon>
        <taxon>Gunneridae</taxon>
        <taxon>Pentapetalae</taxon>
        <taxon>rosids</taxon>
        <taxon>malvids</taxon>
        <taxon>Sapindales</taxon>
        <taxon>Sapindaceae</taxon>
        <taxon>Hippocastanoideae</taxon>
        <taxon>Acereae</taxon>
        <taxon>Dipteronia</taxon>
    </lineage>
</organism>
<proteinExistence type="predicted"/>
<reference evidence="3" key="1">
    <citation type="journal article" date="2023" name="Plant J.">
        <title>Genome sequences and population genomics provide insights into the demographic history, inbreeding, and mutation load of two 'living fossil' tree species of Dipteronia.</title>
        <authorList>
            <person name="Feng Y."/>
            <person name="Comes H.P."/>
            <person name="Chen J."/>
            <person name="Zhu S."/>
            <person name="Lu R."/>
            <person name="Zhang X."/>
            <person name="Li P."/>
            <person name="Qiu J."/>
            <person name="Olsen K.M."/>
            <person name="Qiu Y."/>
        </authorList>
    </citation>
    <scope>NUCLEOTIDE SEQUENCE</scope>
    <source>
        <strain evidence="3">NBL</strain>
    </source>
</reference>
<dbReference type="InterPro" id="IPR025315">
    <property type="entry name" value="DUF4220"/>
</dbReference>
<evidence type="ECO:0000313" key="4">
    <source>
        <dbReference type="Proteomes" id="UP001281410"/>
    </source>
</evidence>
<feature type="transmembrane region" description="Helical" evidence="1">
    <location>
        <begin position="48"/>
        <end position="71"/>
    </location>
</feature>
<dbReference type="EMBL" id="JANJYJ010000004">
    <property type="protein sequence ID" value="KAK3220395.1"/>
    <property type="molecule type" value="Genomic_DNA"/>
</dbReference>
<evidence type="ECO:0000256" key="1">
    <source>
        <dbReference type="SAM" id="Phobius"/>
    </source>
</evidence>
<keyword evidence="1" id="KW-1133">Transmembrane helix</keyword>